<sequence length="121" mass="14030">ERETISHLLLGCVFAWQVWARLWTAWGHAEWSPSADATLREWWCSLPFLRQARRDFRMGIILVLWTIWNHWNDVVFNGTTPSLQLVVHCLQEELGRWAHAGVFRGRVSCPALMASGWIAST</sequence>
<reference evidence="1 2" key="1">
    <citation type="journal article" date="2010" name="Nature">
        <title>Genome sequencing and analysis of the model grass Brachypodium distachyon.</title>
        <authorList>
            <consortium name="International Brachypodium Initiative"/>
        </authorList>
    </citation>
    <scope>NUCLEOTIDE SEQUENCE [LARGE SCALE GENOMIC DNA]</scope>
    <source>
        <strain evidence="1 2">Bd21</strain>
    </source>
</reference>
<dbReference type="Gramene" id="PNT71938">
    <property type="protein sequence ID" value="PNT71938"/>
    <property type="gene ID" value="BRADI_2g37589v3"/>
</dbReference>
<gene>
    <name evidence="1" type="ORF">BRADI_2g37589v3</name>
</gene>
<dbReference type="EMBL" id="CM000881">
    <property type="protein sequence ID" value="PNT71938.1"/>
    <property type="molecule type" value="Genomic_DNA"/>
</dbReference>
<reference evidence="2" key="3">
    <citation type="submission" date="2018-08" db="UniProtKB">
        <authorList>
            <consortium name="EnsemblPlants"/>
        </authorList>
    </citation>
    <scope>IDENTIFICATION</scope>
    <source>
        <strain evidence="2">cv. Bd21</strain>
    </source>
</reference>
<name>A0A2K2DCD2_BRADI</name>
<dbReference type="AlphaFoldDB" id="A0A2K2DCD2"/>
<reference evidence="1" key="2">
    <citation type="submission" date="2017-06" db="EMBL/GenBank/DDBJ databases">
        <title>WGS assembly of Brachypodium distachyon.</title>
        <authorList>
            <consortium name="The International Brachypodium Initiative"/>
            <person name="Lucas S."/>
            <person name="Harmon-Smith M."/>
            <person name="Lail K."/>
            <person name="Tice H."/>
            <person name="Grimwood J."/>
            <person name="Bruce D."/>
            <person name="Barry K."/>
            <person name="Shu S."/>
            <person name="Lindquist E."/>
            <person name="Wang M."/>
            <person name="Pitluck S."/>
            <person name="Vogel J.P."/>
            <person name="Garvin D.F."/>
            <person name="Mockler T.C."/>
            <person name="Schmutz J."/>
            <person name="Rokhsar D."/>
            <person name="Bevan M.W."/>
        </authorList>
    </citation>
    <scope>NUCLEOTIDE SEQUENCE</scope>
    <source>
        <strain evidence="1">Bd21</strain>
    </source>
</reference>
<organism evidence="1">
    <name type="scientific">Brachypodium distachyon</name>
    <name type="common">Purple false brome</name>
    <name type="synonym">Trachynia distachya</name>
    <dbReference type="NCBI Taxonomy" id="15368"/>
    <lineage>
        <taxon>Eukaryota</taxon>
        <taxon>Viridiplantae</taxon>
        <taxon>Streptophyta</taxon>
        <taxon>Embryophyta</taxon>
        <taxon>Tracheophyta</taxon>
        <taxon>Spermatophyta</taxon>
        <taxon>Magnoliopsida</taxon>
        <taxon>Liliopsida</taxon>
        <taxon>Poales</taxon>
        <taxon>Poaceae</taxon>
        <taxon>BOP clade</taxon>
        <taxon>Pooideae</taxon>
        <taxon>Stipodae</taxon>
        <taxon>Brachypodieae</taxon>
        <taxon>Brachypodium</taxon>
    </lineage>
</organism>
<accession>A0A2K2DCD2</accession>
<dbReference type="InParanoid" id="A0A2K2DCD2"/>
<proteinExistence type="predicted"/>
<dbReference type="Proteomes" id="UP000008810">
    <property type="component" value="Chromosome 2"/>
</dbReference>
<protein>
    <recommendedName>
        <fullName evidence="4">Reverse transcriptase zinc-binding domain-containing protein</fullName>
    </recommendedName>
</protein>
<evidence type="ECO:0000313" key="3">
    <source>
        <dbReference type="Proteomes" id="UP000008810"/>
    </source>
</evidence>
<keyword evidence="3" id="KW-1185">Reference proteome</keyword>
<dbReference type="EnsemblPlants" id="PNT71938">
    <property type="protein sequence ID" value="PNT71938"/>
    <property type="gene ID" value="BRADI_2g37589v3"/>
</dbReference>
<evidence type="ECO:0000313" key="1">
    <source>
        <dbReference type="EMBL" id="PNT71938.1"/>
    </source>
</evidence>
<feature type="non-terminal residue" evidence="1">
    <location>
        <position position="1"/>
    </location>
</feature>
<dbReference type="OrthoDB" id="681537at2759"/>
<evidence type="ECO:0008006" key="4">
    <source>
        <dbReference type="Google" id="ProtNLM"/>
    </source>
</evidence>
<evidence type="ECO:0000313" key="2">
    <source>
        <dbReference type="EnsemblPlants" id="PNT71938"/>
    </source>
</evidence>